<evidence type="ECO:0000256" key="7">
    <source>
        <dbReference type="ARBA" id="ARBA00047899"/>
    </source>
</evidence>
<comment type="catalytic activity">
    <reaction evidence="7">
        <text>L-threonyl-[protein] + ATP = O-phospho-L-threonyl-[protein] + ADP + H(+)</text>
        <dbReference type="Rhea" id="RHEA:46608"/>
        <dbReference type="Rhea" id="RHEA-COMP:11060"/>
        <dbReference type="Rhea" id="RHEA-COMP:11605"/>
        <dbReference type="ChEBI" id="CHEBI:15378"/>
        <dbReference type="ChEBI" id="CHEBI:30013"/>
        <dbReference type="ChEBI" id="CHEBI:30616"/>
        <dbReference type="ChEBI" id="CHEBI:61977"/>
        <dbReference type="ChEBI" id="CHEBI:456216"/>
        <dbReference type="EC" id="2.7.11.1"/>
    </reaction>
</comment>
<keyword evidence="11" id="KW-1185">Reference proteome</keyword>
<accession>A0A9P7G5M2</accession>
<keyword evidence="4" id="KW-0547">Nucleotide-binding</keyword>
<dbReference type="InterPro" id="IPR011009">
    <property type="entry name" value="Kinase-like_dom_sf"/>
</dbReference>
<evidence type="ECO:0000313" key="11">
    <source>
        <dbReference type="Proteomes" id="UP000775547"/>
    </source>
</evidence>
<comment type="catalytic activity">
    <reaction evidence="8">
        <text>L-seryl-[protein] + ATP = O-phospho-L-seryl-[protein] + ADP + H(+)</text>
        <dbReference type="Rhea" id="RHEA:17989"/>
        <dbReference type="Rhea" id="RHEA-COMP:9863"/>
        <dbReference type="Rhea" id="RHEA-COMP:11604"/>
        <dbReference type="ChEBI" id="CHEBI:15378"/>
        <dbReference type="ChEBI" id="CHEBI:29999"/>
        <dbReference type="ChEBI" id="CHEBI:30616"/>
        <dbReference type="ChEBI" id="CHEBI:83421"/>
        <dbReference type="ChEBI" id="CHEBI:456216"/>
        <dbReference type="EC" id="2.7.11.1"/>
    </reaction>
</comment>
<keyword evidence="6" id="KW-0067">ATP-binding</keyword>
<gene>
    <name evidence="10" type="ORF">DXG03_005654</name>
</gene>
<dbReference type="Proteomes" id="UP000775547">
    <property type="component" value="Unassembled WGS sequence"/>
</dbReference>
<sequence length="317" mass="37334">MSATVHLPDDSYYDTITQAAVRKDEPNSSHKITLHDTEWLDLDDFDSVSSDSDSGTCFLREKMQTNTEDDTDVMIKLTFEDSEFADMQSEADFYRDSLAPYYGKGVPTFYGHYEGDCYSSWDKETLQCTFIVLEWCGEPSEPFDTFDRDFRRKLVQLAMKMHKKWNIRHGDLHHYNVLNKNGEPFIIDFERSIKHKCPPFKVDVLKGENGWKPLPGAILCQEMNSLLNEVHWWLPPMFQWYGYTRYYKPVTSIEDILNLERRSTYADVPEDELYEEAYEVWKTVESRWKEFQPGKPGPPLSFKTYEEYAAARRGRQM</sequence>
<evidence type="ECO:0000256" key="6">
    <source>
        <dbReference type="ARBA" id="ARBA00022840"/>
    </source>
</evidence>
<evidence type="ECO:0000256" key="8">
    <source>
        <dbReference type="ARBA" id="ARBA00048679"/>
    </source>
</evidence>
<proteinExistence type="predicted"/>
<keyword evidence="3" id="KW-0808">Transferase</keyword>
<keyword evidence="2" id="KW-0723">Serine/threonine-protein kinase</keyword>
<reference evidence="10" key="1">
    <citation type="submission" date="2020-07" db="EMBL/GenBank/DDBJ databases">
        <authorList>
            <person name="Nieuwenhuis M."/>
            <person name="Van De Peppel L.J.J."/>
        </authorList>
    </citation>
    <scope>NUCLEOTIDE SEQUENCE</scope>
    <source>
        <strain evidence="10">AP01</strain>
        <tissue evidence="10">Mycelium</tissue>
    </source>
</reference>
<evidence type="ECO:0000256" key="3">
    <source>
        <dbReference type="ARBA" id="ARBA00022679"/>
    </source>
</evidence>
<dbReference type="EC" id="2.7.11.1" evidence="1"/>
<evidence type="ECO:0000313" key="10">
    <source>
        <dbReference type="EMBL" id="KAG5641260.1"/>
    </source>
</evidence>
<dbReference type="GO" id="GO:0004674">
    <property type="term" value="F:protein serine/threonine kinase activity"/>
    <property type="evidence" value="ECO:0007669"/>
    <property type="project" value="UniProtKB-KW"/>
</dbReference>
<reference evidence="10" key="2">
    <citation type="submission" date="2021-10" db="EMBL/GenBank/DDBJ databases">
        <title>Phylogenomics reveals ancestral predisposition of the termite-cultivated fungus Termitomyces towards a domesticated lifestyle.</title>
        <authorList>
            <person name="Auxier B."/>
            <person name="Grum-Grzhimaylo A."/>
            <person name="Cardenas M.E."/>
            <person name="Lodge J.D."/>
            <person name="Laessoe T."/>
            <person name="Pedersen O."/>
            <person name="Smith M.E."/>
            <person name="Kuyper T.W."/>
            <person name="Franco-Molano E.A."/>
            <person name="Baroni T.J."/>
            <person name="Aanen D.K."/>
        </authorList>
    </citation>
    <scope>NUCLEOTIDE SEQUENCE</scope>
    <source>
        <strain evidence="10">AP01</strain>
        <tissue evidence="10">Mycelium</tissue>
    </source>
</reference>
<dbReference type="GO" id="GO:0005524">
    <property type="term" value="F:ATP binding"/>
    <property type="evidence" value="ECO:0007669"/>
    <property type="project" value="UniProtKB-KW"/>
</dbReference>
<dbReference type="Pfam" id="PF01163">
    <property type="entry name" value="RIO1"/>
    <property type="match status" value="1"/>
</dbReference>
<name>A0A9P7G5M2_9AGAR</name>
<dbReference type="AlphaFoldDB" id="A0A9P7G5M2"/>
<organism evidence="10 11">
    <name type="scientific">Asterophora parasitica</name>
    <dbReference type="NCBI Taxonomy" id="117018"/>
    <lineage>
        <taxon>Eukaryota</taxon>
        <taxon>Fungi</taxon>
        <taxon>Dikarya</taxon>
        <taxon>Basidiomycota</taxon>
        <taxon>Agaricomycotina</taxon>
        <taxon>Agaricomycetes</taxon>
        <taxon>Agaricomycetidae</taxon>
        <taxon>Agaricales</taxon>
        <taxon>Tricholomatineae</taxon>
        <taxon>Lyophyllaceae</taxon>
        <taxon>Asterophora</taxon>
    </lineage>
</organism>
<dbReference type="SUPFAM" id="SSF56112">
    <property type="entry name" value="Protein kinase-like (PK-like)"/>
    <property type="match status" value="1"/>
</dbReference>
<keyword evidence="5" id="KW-0418">Kinase</keyword>
<dbReference type="Gene3D" id="1.10.510.10">
    <property type="entry name" value="Transferase(Phosphotransferase) domain 1"/>
    <property type="match status" value="1"/>
</dbReference>
<dbReference type="EMBL" id="JABCKV010000350">
    <property type="protein sequence ID" value="KAG5641260.1"/>
    <property type="molecule type" value="Genomic_DNA"/>
</dbReference>
<protein>
    <recommendedName>
        <fullName evidence="1">non-specific serine/threonine protein kinase</fullName>
        <ecNumber evidence="1">2.7.11.1</ecNumber>
    </recommendedName>
</protein>
<comment type="caution">
    <text evidence="10">The sequence shown here is derived from an EMBL/GenBank/DDBJ whole genome shotgun (WGS) entry which is preliminary data.</text>
</comment>
<evidence type="ECO:0000256" key="2">
    <source>
        <dbReference type="ARBA" id="ARBA00022527"/>
    </source>
</evidence>
<dbReference type="OrthoDB" id="2751906at2759"/>
<feature type="domain" description="RIO-type" evidence="9">
    <location>
        <begin position="149"/>
        <end position="198"/>
    </location>
</feature>
<evidence type="ECO:0000256" key="1">
    <source>
        <dbReference type="ARBA" id="ARBA00012513"/>
    </source>
</evidence>
<dbReference type="InterPro" id="IPR018934">
    <property type="entry name" value="RIO_dom"/>
</dbReference>
<evidence type="ECO:0000256" key="4">
    <source>
        <dbReference type="ARBA" id="ARBA00022741"/>
    </source>
</evidence>
<evidence type="ECO:0000259" key="9">
    <source>
        <dbReference type="Pfam" id="PF01163"/>
    </source>
</evidence>
<evidence type="ECO:0000256" key="5">
    <source>
        <dbReference type="ARBA" id="ARBA00022777"/>
    </source>
</evidence>